<protein>
    <submittedName>
        <fullName evidence="2">Polysaccharide deacetylase</fullName>
    </submittedName>
</protein>
<keyword evidence="3" id="KW-1185">Reference proteome</keyword>
<dbReference type="OrthoDB" id="1331280at2"/>
<name>A0A366KSE8_9SPHI</name>
<proteinExistence type="predicted"/>
<accession>A0A366KSE8</accession>
<reference evidence="2 3" key="1">
    <citation type="submission" date="2018-07" db="EMBL/GenBank/DDBJ databases">
        <title>A draft genome of a endophytic bacteria, a new species of Pedobacter.</title>
        <authorList>
            <person name="Zhang Z.D."/>
            <person name="Chen Z.J."/>
        </authorList>
    </citation>
    <scope>NUCLEOTIDE SEQUENCE [LARGE SCALE GENOMIC DNA]</scope>
    <source>
        <strain evidence="2 3">RS10</strain>
    </source>
</reference>
<dbReference type="EMBL" id="QNQU01000016">
    <property type="protein sequence ID" value="RBQ04567.1"/>
    <property type="molecule type" value="Genomic_DNA"/>
</dbReference>
<dbReference type="RefSeq" id="WP_113950262.1">
    <property type="nucleotide sequence ID" value="NZ_QNQU01000016.1"/>
</dbReference>
<evidence type="ECO:0000256" key="1">
    <source>
        <dbReference type="SAM" id="SignalP"/>
    </source>
</evidence>
<evidence type="ECO:0000313" key="3">
    <source>
        <dbReference type="Proteomes" id="UP000252081"/>
    </source>
</evidence>
<sequence length="343" mass="38577">MKLSRSLLLTVFLLCFLTNLSFAQSFDDIKKYKVNYALARISSKTPVKNISLDPNNIEGIDAFLAIRSFTSNDQKYILLVNPNSLDTKIDFANKYALSSLQYSNVLAIFKNTAYIKSIEAAAAKDLQLQNAGIDHAIPNEKGITLTIDLCPSHKALDRIIFESVFDEFKKIEQPAPLAVSVSGKWILKHQDDLNWLKSLVEKKELNITWVNHTYNHEVNKLPLAENFLLAPGTNLDVEVLENEKLMLKNGLTPSVFFRFPGLVSDKTIVEKIEAYGLIPVGSDAWLAKGQQPNAGSIVLIHGNGNEEIGVKDFIQLLRTKQADVKNKQWLLFDLRQGLEKEFE</sequence>
<comment type="caution">
    <text evidence="2">The sequence shown here is derived from an EMBL/GenBank/DDBJ whole genome shotgun (WGS) entry which is preliminary data.</text>
</comment>
<gene>
    <name evidence="2" type="ORF">DRW42_18225</name>
</gene>
<dbReference type="GO" id="GO:0005975">
    <property type="term" value="P:carbohydrate metabolic process"/>
    <property type="evidence" value="ECO:0007669"/>
    <property type="project" value="InterPro"/>
</dbReference>
<dbReference type="Gene3D" id="3.20.20.370">
    <property type="entry name" value="Glycoside hydrolase/deacetylase"/>
    <property type="match status" value="1"/>
</dbReference>
<evidence type="ECO:0000313" key="2">
    <source>
        <dbReference type="EMBL" id="RBQ04567.1"/>
    </source>
</evidence>
<organism evidence="2 3">
    <name type="scientific">Pedobacter miscanthi</name>
    <dbReference type="NCBI Taxonomy" id="2259170"/>
    <lineage>
        <taxon>Bacteria</taxon>
        <taxon>Pseudomonadati</taxon>
        <taxon>Bacteroidota</taxon>
        <taxon>Sphingobacteriia</taxon>
        <taxon>Sphingobacteriales</taxon>
        <taxon>Sphingobacteriaceae</taxon>
        <taxon>Pedobacter</taxon>
    </lineage>
</organism>
<dbReference type="SUPFAM" id="SSF88713">
    <property type="entry name" value="Glycoside hydrolase/deacetylase"/>
    <property type="match status" value="1"/>
</dbReference>
<dbReference type="CDD" id="cd10963">
    <property type="entry name" value="CE4_RC0012_like"/>
    <property type="match status" value="1"/>
</dbReference>
<dbReference type="AlphaFoldDB" id="A0A366KSE8"/>
<feature type="chain" id="PRO_5016751933" evidence="1">
    <location>
        <begin position="24"/>
        <end position="343"/>
    </location>
</feature>
<feature type="signal peptide" evidence="1">
    <location>
        <begin position="1"/>
        <end position="23"/>
    </location>
</feature>
<dbReference type="InterPro" id="IPR011330">
    <property type="entry name" value="Glyco_hydro/deAcase_b/a-brl"/>
</dbReference>
<dbReference type="Proteomes" id="UP000252081">
    <property type="component" value="Unassembled WGS sequence"/>
</dbReference>
<keyword evidence="1" id="KW-0732">Signal</keyword>